<proteinExistence type="predicted"/>
<dbReference type="KEGG" id="lwi:UE46_15505"/>
<name>A0A1S7FXZ2_9LIST</name>
<dbReference type="Pfam" id="PF12674">
    <property type="entry name" value="Zn_ribbon_2"/>
    <property type="match status" value="1"/>
</dbReference>
<evidence type="ECO:0000259" key="2">
    <source>
        <dbReference type="Pfam" id="PF12674"/>
    </source>
</evidence>
<evidence type="ECO:0000313" key="4">
    <source>
        <dbReference type="Proteomes" id="UP000223060"/>
    </source>
</evidence>
<evidence type="ECO:0000256" key="1">
    <source>
        <dbReference type="SAM" id="MobiDB-lite"/>
    </source>
</evidence>
<feature type="domain" description="Putative zinc ribbon" evidence="2">
    <location>
        <begin position="7"/>
        <end position="89"/>
    </location>
</feature>
<protein>
    <recommendedName>
        <fullName evidence="2">Putative zinc ribbon domain-containing protein</fullName>
    </recommendedName>
</protein>
<sequence>MAKSPQCQSCGMPMNKPEEFGTEKDGTRSEKYCLKCYEMGSWTNPDATFDEFYEISLKGFQESDMSKVGKFFLNKMYTKKFLKKLERWR</sequence>
<gene>
    <name evidence="3" type="ORF">UE46_15505</name>
</gene>
<feature type="region of interest" description="Disordered" evidence="1">
    <location>
        <begin position="1"/>
        <end position="27"/>
    </location>
</feature>
<evidence type="ECO:0000313" key="3">
    <source>
        <dbReference type="EMBL" id="AQY52283.1"/>
    </source>
</evidence>
<dbReference type="AlphaFoldDB" id="A0A1S7FXZ2"/>
<dbReference type="RefSeq" id="WP_036063573.1">
    <property type="nucleotide sequence ID" value="NZ_CP011102.1"/>
</dbReference>
<reference evidence="4" key="1">
    <citation type="submission" date="2015-03" db="EMBL/GenBank/DDBJ databases">
        <authorList>
            <person name="Ferrari E."/>
            <person name="Walter M.C."/>
            <person name="Huptas C."/>
            <person name="Scherer S."/>
            <person name="Mueller-Herbst S."/>
        </authorList>
    </citation>
    <scope>NUCLEOTIDE SEQUENCE [LARGE SCALE GENOMIC DNA]</scope>
    <source>
        <strain evidence="4">LWP01</strain>
    </source>
</reference>
<dbReference type="Proteomes" id="UP000223060">
    <property type="component" value="Chromosome"/>
</dbReference>
<feature type="compositionally biased region" description="Basic and acidic residues" evidence="1">
    <location>
        <begin position="16"/>
        <end position="27"/>
    </location>
</feature>
<keyword evidence="4" id="KW-1185">Reference proteome</keyword>
<accession>A0A1S7FXZ2</accession>
<dbReference type="EMBL" id="CP011102">
    <property type="protein sequence ID" value="AQY52283.1"/>
    <property type="molecule type" value="Genomic_DNA"/>
</dbReference>
<organism evidence="3 4">
    <name type="scientific">Listeria weihenstephanensis</name>
    <dbReference type="NCBI Taxonomy" id="1006155"/>
    <lineage>
        <taxon>Bacteria</taxon>
        <taxon>Bacillati</taxon>
        <taxon>Bacillota</taxon>
        <taxon>Bacilli</taxon>
        <taxon>Bacillales</taxon>
        <taxon>Listeriaceae</taxon>
        <taxon>Listeria</taxon>
    </lineage>
</organism>
<dbReference type="InterPro" id="IPR025868">
    <property type="entry name" value="Zn_ribbon_dom_put"/>
</dbReference>